<proteinExistence type="predicted"/>
<dbReference type="Pfam" id="PF13391">
    <property type="entry name" value="HNH_2"/>
    <property type="match status" value="1"/>
</dbReference>
<sequence length="381" mass="41927">MSASSPPAPAAGRADNRGHRFSLSVRFAALDRTVELYDFFFALDSPILTDGYGFSTPPRNKPDPDQRCLEAAHIVPKTVGDAISQLVGLFAPNFARSAPVDPTGHIRASLEAQDIHGLAIMDVQISPLKFDAGINSLTNGIWLEPSAHRSFDAHRFAVLQGRLLPLDDFVPWHLDATAWVSGVDSDDPRYETLDRPLDTYRKERRALSLTAAETDLVRYSVKPGCIEADVEQWLLFHLRAVYDIYEAYRPKGTRKALEEIFGIAKSGPRADIAGQGFVDFCQLAFKTRTMLDLRGDGQVAPDPTGTEENAGSLASNDDDGDDGDEDDDARTVTPRWCHCHRGGDENSADEDDDDDQEAEMGRGFVDFFQLASNARAMLGPR</sequence>
<evidence type="ECO:0000313" key="3">
    <source>
        <dbReference type="EMBL" id="SPO39082.1"/>
    </source>
</evidence>
<dbReference type="InterPro" id="IPR003615">
    <property type="entry name" value="HNH_nuc"/>
</dbReference>
<keyword evidence="4" id="KW-1185">Reference proteome</keyword>
<evidence type="ECO:0000313" key="4">
    <source>
        <dbReference type="Proteomes" id="UP000323386"/>
    </source>
</evidence>
<dbReference type="Proteomes" id="UP000323386">
    <property type="component" value="Unassembled WGS sequence"/>
</dbReference>
<dbReference type="EMBL" id="OOIP01000012">
    <property type="protein sequence ID" value="SPO39082.1"/>
    <property type="molecule type" value="Genomic_DNA"/>
</dbReference>
<feature type="compositionally biased region" description="Polar residues" evidence="1">
    <location>
        <begin position="306"/>
        <end position="315"/>
    </location>
</feature>
<protein>
    <recommendedName>
        <fullName evidence="2">HNH nuclease domain-containing protein</fullName>
    </recommendedName>
</protein>
<feature type="region of interest" description="Disordered" evidence="1">
    <location>
        <begin position="294"/>
        <end position="361"/>
    </location>
</feature>
<gene>
    <name evidence="3" type="ORF">PSFLO_04561</name>
</gene>
<reference evidence="3 4" key="1">
    <citation type="submission" date="2018-03" db="EMBL/GenBank/DDBJ databases">
        <authorList>
            <person name="Guldener U."/>
        </authorList>
    </citation>
    <scope>NUCLEOTIDE SEQUENCE [LARGE SCALE GENOMIC DNA]</scope>
    <source>
        <strain evidence="3 4">DAOM196992</strain>
    </source>
</reference>
<dbReference type="AlphaFoldDB" id="A0A5C3F435"/>
<accession>A0A5C3F435</accession>
<feature type="compositionally biased region" description="Acidic residues" evidence="1">
    <location>
        <begin position="346"/>
        <end position="358"/>
    </location>
</feature>
<evidence type="ECO:0000259" key="2">
    <source>
        <dbReference type="Pfam" id="PF13391"/>
    </source>
</evidence>
<organism evidence="3 4">
    <name type="scientific">Pseudozyma flocculosa</name>
    <dbReference type="NCBI Taxonomy" id="84751"/>
    <lineage>
        <taxon>Eukaryota</taxon>
        <taxon>Fungi</taxon>
        <taxon>Dikarya</taxon>
        <taxon>Basidiomycota</taxon>
        <taxon>Ustilaginomycotina</taxon>
        <taxon>Ustilaginomycetes</taxon>
        <taxon>Ustilaginales</taxon>
        <taxon>Ustilaginaceae</taxon>
        <taxon>Pseudozyma</taxon>
    </lineage>
</organism>
<evidence type="ECO:0000256" key="1">
    <source>
        <dbReference type="SAM" id="MobiDB-lite"/>
    </source>
</evidence>
<feature type="domain" description="HNH nuclease" evidence="2">
    <location>
        <begin position="67"/>
        <end position="158"/>
    </location>
</feature>
<feature type="compositionally biased region" description="Acidic residues" evidence="1">
    <location>
        <begin position="316"/>
        <end position="328"/>
    </location>
</feature>
<name>A0A5C3F435_9BASI</name>